<name>A0ACB7TEB2_HYAAI</name>
<keyword evidence="2" id="KW-1185">Reference proteome</keyword>
<sequence>MAAEGASNPSAERYRTKINYFSKEASAFRGECAKARSVSVVVPAHSCRARDGGDASRIGGPAASRANVCRDGGHEQRQYNTREPVHARTHPFGQYIPGGLVVDPGLEIKATDAAGHRTFPTKTRASEAIFQRPNAPEGGSSPGRPRPPSAIKKPTSTVARGEPPPEKRGSLCEKWEEDRKSARRRRPRGDGMRLVQQLSRAPDDRQSGCGRARESIKAPEQDGTAFRRGGRRKSSATEEPKEPRASSGKASRGLKPPAQLEDNHLRRG</sequence>
<dbReference type="Proteomes" id="UP000821845">
    <property type="component" value="Chromosome 1"/>
</dbReference>
<organism evidence="1 2">
    <name type="scientific">Hyalomma asiaticum</name>
    <name type="common">Tick</name>
    <dbReference type="NCBI Taxonomy" id="266040"/>
    <lineage>
        <taxon>Eukaryota</taxon>
        <taxon>Metazoa</taxon>
        <taxon>Ecdysozoa</taxon>
        <taxon>Arthropoda</taxon>
        <taxon>Chelicerata</taxon>
        <taxon>Arachnida</taxon>
        <taxon>Acari</taxon>
        <taxon>Parasitiformes</taxon>
        <taxon>Ixodida</taxon>
        <taxon>Ixodoidea</taxon>
        <taxon>Ixodidae</taxon>
        <taxon>Hyalomminae</taxon>
        <taxon>Hyalomma</taxon>
    </lineage>
</organism>
<reference evidence="1" key="1">
    <citation type="submission" date="2020-05" db="EMBL/GenBank/DDBJ databases">
        <title>Large-scale comparative analyses of tick genomes elucidate their genetic diversity and vector capacities.</title>
        <authorList>
            <person name="Jia N."/>
            <person name="Wang J."/>
            <person name="Shi W."/>
            <person name="Du L."/>
            <person name="Sun Y."/>
            <person name="Zhan W."/>
            <person name="Jiang J."/>
            <person name="Wang Q."/>
            <person name="Zhang B."/>
            <person name="Ji P."/>
            <person name="Sakyi L.B."/>
            <person name="Cui X."/>
            <person name="Yuan T."/>
            <person name="Jiang B."/>
            <person name="Yang W."/>
            <person name="Lam T.T.-Y."/>
            <person name="Chang Q."/>
            <person name="Ding S."/>
            <person name="Wang X."/>
            <person name="Zhu J."/>
            <person name="Ruan X."/>
            <person name="Zhao L."/>
            <person name="Wei J."/>
            <person name="Que T."/>
            <person name="Du C."/>
            <person name="Cheng J."/>
            <person name="Dai P."/>
            <person name="Han X."/>
            <person name="Huang E."/>
            <person name="Gao Y."/>
            <person name="Liu J."/>
            <person name="Shao H."/>
            <person name="Ye R."/>
            <person name="Li L."/>
            <person name="Wei W."/>
            <person name="Wang X."/>
            <person name="Wang C."/>
            <person name="Yang T."/>
            <person name="Huo Q."/>
            <person name="Li W."/>
            <person name="Guo W."/>
            <person name="Chen H."/>
            <person name="Zhou L."/>
            <person name="Ni X."/>
            <person name="Tian J."/>
            <person name="Zhou Y."/>
            <person name="Sheng Y."/>
            <person name="Liu T."/>
            <person name="Pan Y."/>
            <person name="Xia L."/>
            <person name="Li J."/>
            <person name="Zhao F."/>
            <person name="Cao W."/>
        </authorList>
    </citation>
    <scope>NUCLEOTIDE SEQUENCE</scope>
    <source>
        <strain evidence="1">Hyas-2018</strain>
    </source>
</reference>
<accession>A0ACB7TEB2</accession>
<gene>
    <name evidence="1" type="ORF">HPB50_004429</name>
</gene>
<comment type="caution">
    <text evidence="1">The sequence shown here is derived from an EMBL/GenBank/DDBJ whole genome shotgun (WGS) entry which is preliminary data.</text>
</comment>
<protein>
    <submittedName>
        <fullName evidence="1">Uncharacterized protein</fullName>
    </submittedName>
</protein>
<proteinExistence type="predicted"/>
<evidence type="ECO:0000313" key="2">
    <source>
        <dbReference type="Proteomes" id="UP000821845"/>
    </source>
</evidence>
<dbReference type="EMBL" id="CM023481">
    <property type="protein sequence ID" value="KAH6944652.1"/>
    <property type="molecule type" value="Genomic_DNA"/>
</dbReference>
<evidence type="ECO:0000313" key="1">
    <source>
        <dbReference type="EMBL" id="KAH6944652.1"/>
    </source>
</evidence>